<feature type="domain" description="Phage shock protein PspC N-terminal" evidence="7">
    <location>
        <begin position="198"/>
        <end position="255"/>
    </location>
</feature>
<evidence type="ECO:0000313" key="11">
    <source>
        <dbReference type="EMBL" id="PWJ40075.1"/>
    </source>
</evidence>
<feature type="transmembrane region" description="Helical" evidence="6">
    <location>
        <begin position="167"/>
        <end position="185"/>
    </location>
</feature>
<feature type="transmembrane region" description="Helical" evidence="6">
    <location>
        <begin position="127"/>
        <end position="155"/>
    </location>
</feature>
<feature type="domain" description="PspC-related transmembrane region" evidence="9">
    <location>
        <begin position="308"/>
        <end position="451"/>
    </location>
</feature>
<evidence type="ECO:0000313" key="12">
    <source>
        <dbReference type="Proteomes" id="UP000245535"/>
    </source>
</evidence>
<reference evidence="11 12" key="1">
    <citation type="submission" date="2018-03" db="EMBL/GenBank/DDBJ databases">
        <title>Genomic Encyclopedia of Archaeal and Bacterial Type Strains, Phase II (KMG-II): from individual species to whole genera.</title>
        <authorList>
            <person name="Goeker M."/>
        </authorList>
    </citation>
    <scope>NUCLEOTIDE SEQUENCE [LARGE SCALE GENOMIC DNA]</scope>
    <source>
        <strain evidence="11 12">DSM 28229</strain>
    </source>
</reference>
<feature type="domain" description="PspC-related ToastRack" evidence="10">
    <location>
        <begin position="485"/>
        <end position="578"/>
    </location>
</feature>
<evidence type="ECO:0000259" key="10">
    <source>
        <dbReference type="Pfam" id="PF22744"/>
    </source>
</evidence>
<feature type="domain" description="Putative auto-transporter adhesin head GIN" evidence="8">
    <location>
        <begin position="672"/>
        <end position="851"/>
    </location>
</feature>
<organism evidence="11 12">
    <name type="scientific">Sediminitomix flava</name>
    <dbReference type="NCBI Taxonomy" id="379075"/>
    <lineage>
        <taxon>Bacteria</taxon>
        <taxon>Pseudomonadati</taxon>
        <taxon>Bacteroidota</taxon>
        <taxon>Cytophagia</taxon>
        <taxon>Cytophagales</taxon>
        <taxon>Flammeovirgaceae</taxon>
        <taxon>Sediminitomix</taxon>
    </lineage>
</organism>
<proteinExistence type="predicted"/>
<name>A0A315Z824_SEDFL</name>
<dbReference type="Pfam" id="PF22744">
    <property type="entry name" value="Toast-rack_PspC-Cterm"/>
    <property type="match status" value="1"/>
</dbReference>
<evidence type="ECO:0000259" key="8">
    <source>
        <dbReference type="Pfam" id="PF10988"/>
    </source>
</evidence>
<comment type="caution">
    <text evidence="11">The sequence shown here is derived from an EMBL/GenBank/DDBJ whole genome shotgun (WGS) entry which is preliminary data.</text>
</comment>
<keyword evidence="5 6" id="KW-0472">Membrane</keyword>
<feature type="transmembrane region" description="Helical" evidence="6">
    <location>
        <begin position="206"/>
        <end position="222"/>
    </location>
</feature>
<dbReference type="PANTHER" id="PTHR33885:SF3">
    <property type="entry name" value="PHAGE SHOCK PROTEIN C"/>
    <property type="match status" value="1"/>
</dbReference>
<feature type="transmembrane region" description="Helical" evidence="6">
    <location>
        <begin position="328"/>
        <end position="355"/>
    </location>
</feature>
<dbReference type="InterPro" id="IPR021255">
    <property type="entry name" value="DUF2807"/>
</dbReference>
<accession>A0A315Z824</accession>
<keyword evidence="4 6" id="KW-1133">Transmembrane helix</keyword>
<dbReference type="Pfam" id="PF10988">
    <property type="entry name" value="DUF2807"/>
    <property type="match status" value="1"/>
</dbReference>
<dbReference type="InterPro" id="IPR054321">
    <property type="entry name" value="PspC-rel_TM"/>
</dbReference>
<dbReference type="InterPro" id="IPR052027">
    <property type="entry name" value="PspC"/>
</dbReference>
<evidence type="ECO:0000256" key="4">
    <source>
        <dbReference type="ARBA" id="ARBA00022989"/>
    </source>
</evidence>
<dbReference type="AlphaFoldDB" id="A0A315Z824"/>
<dbReference type="EMBL" id="QGDO01000005">
    <property type="protein sequence ID" value="PWJ40075.1"/>
    <property type="molecule type" value="Genomic_DNA"/>
</dbReference>
<evidence type="ECO:0000256" key="5">
    <source>
        <dbReference type="ARBA" id="ARBA00023136"/>
    </source>
</evidence>
<dbReference type="PANTHER" id="PTHR33885">
    <property type="entry name" value="PHAGE SHOCK PROTEIN C"/>
    <property type="match status" value="1"/>
</dbReference>
<dbReference type="InterPro" id="IPR054319">
    <property type="entry name" value="PspC-rel_ToastRack"/>
</dbReference>
<feature type="transmembrane region" description="Helical" evidence="6">
    <location>
        <begin position="428"/>
        <end position="455"/>
    </location>
</feature>
<keyword evidence="12" id="KW-1185">Reference proteome</keyword>
<feature type="transmembrane region" description="Helical" evidence="6">
    <location>
        <begin position="392"/>
        <end position="416"/>
    </location>
</feature>
<dbReference type="Proteomes" id="UP000245535">
    <property type="component" value="Unassembled WGS sequence"/>
</dbReference>
<evidence type="ECO:0000256" key="3">
    <source>
        <dbReference type="ARBA" id="ARBA00022692"/>
    </source>
</evidence>
<keyword evidence="2" id="KW-1003">Cell membrane</keyword>
<evidence type="ECO:0000259" key="9">
    <source>
        <dbReference type="Pfam" id="PF22571"/>
    </source>
</evidence>
<protein>
    <submittedName>
        <fullName evidence="11">Phage shock protein C (PspC) family protein</fullName>
    </submittedName>
</protein>
<feature type="domain" description="Phage shock protein PspC N-terminal" evidence="7">
    <location>
        <begin position="117"/>
        <end position="187"/>
    </location>
</feature>
<keyword evidence="3 6" id="KW-0812">Transmembrane</keyword>
<evidence type="ECO:0000256" key="2">
    <source>
        <dbReference type="ARBA" id="ARBA00022475"/>
    </source>
</evidence>
<evidence type="ECO:0000256" key="6">
    <source>
        <dbReference type="SAM" id="Phobius"/>
    </source>
</evidence>
<dbReference type="Pfam" id="PF22571">
    <property type="entry name" value="LiaI-LiaF-TM_PspC"/>
    <property type="match status" value="1"/>
</dbReference>
<evidence type="ECO:0000259" key="7">
    <source>
        <dbReference type="Pfam" id="PF04024"/>
    </source>
</evidence>
<dbReference type="Pfam" id="PF04024">
    <property type="entry name" value="PspC"/>
    <property type="match status" value="2"/>
</dbReference>
<dbReference type="GO" id="GO:0005886">
    <property type="term" value="C:plasma membrane"/>
    <property type="evidence" value="ECO:0007669"/>
    <property type="project" value="UniProtKB-SubCell"/>
</dbReference>
<gene>
    <name evidence="11" type="ORF">BC781_105138</name>
</gene>
<evidence type="ECO:0000256" key="1">
    <source>
        <dbReference type="ARBA" id="ARBA00004162"/>
    </source>
</evidence>
<dbReference type="Gene3D" id="2.160.20.120">
    <property type="match status" value="1"/>
</dbReference>
<comment type="subcellular location">
    <subcellularLocation>
        <location evidence="1">Cell membrane</location>
        <topology evidence="1">Single-pass membrane protein</topology>
    </subcellularLocation>
</comment>
<sequence length="862" mass="98640">MYTTTIHIGGIIFHFEEKAAKRYKENKSKIDEYFLNFANGQEVLLELDNRVGEILLSMLFVDKQYLTEEDVIELFQKLGDYKEILGDEIVEEEEVSANNDSKVNEFSSSFEKGNGSKKFYRDTSRKLLAGVAAGVGHYFQVDPVWVRVGFVLFLLNVAPIDWLFSGIFHPTLLAVSAYAVAWFILPENSELKWNKDQKRFFRHPNDQIIGGVAAGLASYFSIDPILVRVAFFALSFYNGVGIFLYLMMFVITPEANSLNEQIQMKGKKVKLDAIYERLNTLITSLKLDSLDINEKLKSSSVVLQNTFYSVKSHFQKTRKFQYVLGRAVQIFLGTILLLTSVAVSVSTIFICFVILDLIPVSLVIHQLLEFEELFLMITNLDISLWDTFRDTFSLPIVLAILFVFWWPAFMIGVLGLRLLIGRNIYRKVFWTSVLVSWSATLVFTVAIGLNVLYFFRQNGYFKEEVKYIKTNQVELGFNRIAYNPFTKVKFHIIPTQNSQVEVVYKYGSFGSSRREAITNAKEIEYSEISEIKNKLIFDSHFQILEGNPYRGQRMEVFIYMPHKQEFSISEDLAIQLSDVFPYEEVSGGKTWEFDHYGHIQEVHKSSFVFSHPIISQEELDEIKRDVSRAINITSKDILQITEEAIREARRAEKLEKVAKEKRRRAAGIGLKNFNRVNTSINLDLELIQSDDYLVKMSDDLFKHIDIKVQRNTLEINPLPTFYSQDSHGKKIRIFLPALKEIRSAGFGNVEVKGFSEEEMDIAMKGMGDLNFNSEVSDLTLIMNGSGSVTMKGKSEEFSLSLTGNCNLDGERFEVENINATVLGNCSVALDVKENAIIYKSDNGKIKFIKEPEKIVEIKANEL</sequence>
<feature type="transmembrane region" description="Helical" evidence="6">
    <location>
        <begin position="228"/>
        <end position="251"/>
    </location>
</feature>
<dbReference type="InterPro" id="IPR007168">
    <property type="entry name" value="Phageshock_PspC_N"/>
</dbReference>